<keyword evidence="3" id="KW-1185">Reference proteome</keyword>
<gene>
    <name evidence="2" type="ORF">ARMGADRAFT_958817</name>
</gene>
<proteinExistence type="predicted"/>
<reference evidence="3" key="1">
    <citation type="journal article" date="2017" name="Nat. Ecol. Evol.">
        <title>Genome expansion and lineage-specific genetic innovations in the forest pathogenic fungi Armillaria.</title>
        <authorList>
            <person name="Sipos G."/>
            <person name="Prasanna A.N."/>
            <person name="Walter M.C."/>
            <person name="O'Connor E."/>
            <person name="Balint B."/>
            <person name="Krizsan K."/>
            <person name="Kiss B."/>
            <person name="Hess J."/>
            <person name="Varga T."/>
            <person name="Slot J."/>
            <person name="Riley R."/>
            <person name="Boka B."/>
            <person name="Rigling D."/>
            <person name="Barry K."/>
            <person name="Lee J."/>
            <person name="Mihaltcheva S."/>
            <person name="LaButti K."/>
            <person name="Lipzen A."/>
            <person name="Waldron R."/>
            <person name="Moloney N.M."/>
            <person name="Sperisen C."/>
            <person name="Kredics L."/>
            <person name="Vagvoelgyi C."/>
            <person name="Patrignani A."/>
            <person name="Fitzpatrick D."/>
            <person name="Nagy I."/>
            <person name="Doyle S."/>
            <person name="Anderson J.B."/>
            <person name="Grigoriev I.V."/>
            <person name="Gueldener U."/>
            <person name="Muensterkoetter M."/>
            <person name="Nagy L.G."/>
        </authorList>
    </citation>
    <scope>NUCLEOTIDE SEQUENCE [LARGE SCALE GENOMIC DNA]</scope>
    <source>
        <strain evidence="3">Ar21-2</strain>
    </source>
</reference>
<dbReference type="Proteomes" id="UP000217790">
    <property type="component" value="Unassembled WGS sequence"/>
</dbReference>
<dbReference type="OrthoDB" id="3015340at2759"/>
<dbReference type="EMBL" id="KZ293647">
    <property type="protein sequence ID" value="PBK99446.1"/>
    <property type="molecule type" value="Genomic_DNA"/>
</dbReference>
<evidence type="ECO:0000313" key="3">
    <source>
        <dbReference type="Proteomes" id="UP000217790"/>
    </source>
</evidence>
<evidence type="ECO:0000313" key="2">
    <source>
        <dbReference type="EMBL" id="PBK99446.1"/>
    </source>
</evidence>
<evidence type="ECO:0000256" key="1">
    <source>
        <dbReference type="SAM" id="MobiDB-lite"/>
    </source>
</evidence>
<protein>
    <submittedName>
        <fullName evidence="2">Uncharacterized protein</fullName>
    </submittedName>
</protein>
<dbReference type="STRING" id="47427.A0A2H3EJV8"/>
<sequence length="186" mass="20700">MLTPCYSPTCSDDWPCFSHACPKWGKAQPSRPGSGPPVTLASKVKPSGVMIASTRPADITLLLDRVKDIGRTSHPVQSVPDNLPSSLDDPVRPQVASTGSEGDLLDSYWELVEKMDTAFDTEFELKHFSHEVTAKVDSIADISHHSETPRFQYEWFLALCISFPLVYLLSLNLPSLPDCIRMNYLY</sequence>
<accession>A0A2H3EJV8</accession>
<organism evidence="2 3">
    <name type="scientific">Armillaria gallica</name>
    <name type="common">Bulbous honey fungus</name>
    <name type="synonym">Armillaria bulbosa</name>
    <dbReference type="NCBI Taxonomy" id="47427"/>
    <lineage>
        <taxon>Eukaryota</taxon>
        <taxon>Fungi</taxon>
        <taxon>Dikarya</taxon>
        <taxon>Basidiomycota</taxon>
        <taxon>Agaricomycotina</taxon>
        <taxon>Agaricomycetes</taxon>
        <taxon>Agaricomycetidae</taxon>
        <taxon>Agaricales</taxon>
        <taxon>Marasmiineae</taxon>
        <taxon>Physalacriaceae</taxon>
        <taxon>Armillaria</taxon>
    </lineage>
</organism>
<feature type="region of interest" description="Disordered" evidence="1">
    <location>
        <begin position="72"/>
        <end position="99"/>
    </location>
</feature>
<dbReference type="AlphaFoldDB" id="A0A2H3EJV8"/>
<name>A0A2H3EJV8_ARMGA</name>
<dbReference type="InParanoid" id="A0A2H3EJV8"/>
<feature type="compositionally biased region" description="Polar residues" evidence="1">
    <location>
        <begin position="74"/>
        <end position="85"/>
    </location>
</feature>